<evidence type="ECO:0000256" key="3">
    <source>
        <dbReference type="ARBA" id="ARBA00005476"/>
    </source>
</evidence>
<dbReference type="PANTHER" id="PTHR12181">
    <property type="entry name" value="LIPIN"/>
    <property type="match status" value="1"/>
</dbReference>
<protein>
    <recommendedName>
        <fullName evidence="4">phosphatidate phosphatase</fullName>
        <ecNumber evidence="4">3.1.3.4</ecNumber>
    </recommendedName>
</protein>
<feature type="compositionally biased region" description="Basic and acidic residues" evidence="6">
    <location>
        <begin position="228"/>
        <end position="243"/>
    </location>
</feature>
<feature type="compositionally biased region" description="Low complexity" evidence="6">
    <location>
        <begin position="489"/>
        <end position="498"/>
    </location>
</feature>
<feature type="non-terminal residue" evidence="8">
    <location>
        <position position="1090"/>
    </location>
</feature>
<dbReference type="SMART" id="SM00775">
    <property type="entry name" value="LNS2"/>
    <property type="match status" value="1"/>
</dbReference>
<feature type="region of interest" description="Disordered" evidence="6">
    <location>
        <begin position="323"/>
        <end position="385"/>
    </location>
</feature>
<feature type="compositionally biased region" description="Basic residues" evidence="6">
    <location>
        <begin position="817"/>
        <end position="828"/>
    </location>
</feature>
<dbReference type="Pfam" id="PF04571">
    <property type="entry name" value="Lipin_N"/>
    <property type="match status" value="1"/>
</dbReference>
<dbReference type="EC" id="3.1.3.4" evidence="4"/>
<evidence type="ECO:0000256" key="6">
    <source>
        <dbReference type="SAM" id="MobiDB-lite"/>
    </source>
</evidence>
<comment type="similarity">
    <text evidence="3">Belongs to the lipin family.</text>
</comment>
<feature type="region of interest" description="Disordered" evidence="6">
    <location>
        <begin position="220"/>
        <end position="267"/>
    </location>
</feature>
<comment type="cofactor">
    <cofactor evidence="2">
        <name>Mg(2+)</name>
        <dbReference type="ChEBI" id="CHEBI:18420"/>
    </cofactor>
</comment>
<name>A0ABN8IFK5_9NEOP</name>
<comment type="catalytic activity">
    <reaction evidence="1">
        <text>a 1,2-diacyl-sn-glycero-3-phosphate + H2O = a 1,2-diacyl-sn-glycerol + phosphate</text>
        <dbReference type="Rhea" id="RHEA:27429"/>
        <dbReference type="ChEBI" id="CHEBI:15377"/>
        <dbReference type="ChEBI" id="CHEBI:17815"/>
        <dbReference type="ChEBI" id="CHEBI:43474"/>
        <dbReference type="ChEBI" id="CHEBI:58608"/>
        <dbReference type="EC" id="3.1.3.4"/>
    </reaction>
    <physiologicalReaction direction="left-to-right" evidence="1">
        <dbReference type="Rhea" id="RHEA:27430"/>
    </physiologicalReaction>
</comment>
<dbReference type="InterPro" id="IPR007651">
    <property type="entry name" value="Lipin_N"/>
</dbReference>
<evidence type="ECO:0000256" key="1">
    <source>
        <dbReference type="ARBA" id="ARBA00001180"/>
    </source>
</evidence>
<evidence type="ECO:0000313" key="9">
    <source>
        <dbReference type="Proteomes" id="UP000837857"/>
    </source>
</evidence>
<sequence length="1090" mass="120295">MRIRSRRTLPCAERTFATRWCDITPLRATEVVATRAVLVGFPQPHALSGCCVKLITVADVRTLCFLGVTFINKNSEHFFLGVGVFNSQRTIQNGLITPASMYSMNYIGKFIANFRDFYNEINSATLTGAIDVVVVEQPDGSFTCSPFHVRFGKLGVLRSRFKVVDLELNGEQLNIHMKLGESGEAFFVEEVGEEEAVRSAHLATSPIPASHFESLYEPRRRNSLSAVEPDHGQASDYTKRRYTADGQSIQKPDLSKIKAKDDKQPRDDHEALFEMELLDEVSVDWTDAKPRTFAAAQLGGAGSEASQAVQKISAENDFRPIEAAAAQDEPKQNGNGKKKKKTRKASTKKKHQRKSSTSSVSSQSDLVGSEPRATQPAPIPNSADINFFSDTEVNATTISEEMSNFKLNGDNRIPLALSDTAFEVHAAPRHAKGSRSGTPVQSDTEVELSRATGGDKSSQSWRWGELPEPPKRGAGAATPESPAPPASPASPASPAEPLSSDEERPGRRGVLSGMFRFMSARDAARDEPAPGGVYLDDLDRGQVDPDLYFPKHHAERYRSGGGGVQPAGGPTEEEYESGNGPSLPQSPASLEAPPIDSDDDDKILHKGQVSVYVREGAVSRSLPFEEFCVRGEALAAEGRLVVRVGARWLPWRSAGPLLLSLLAYRRPLPNRILESLDKASAEAEAGEAAGARAGGESADAKPRSYSWWSWRRSNADPKRIEPSPPKEEIGKDLIAARHTSEITKALTDMTISQDQLDSPGEEKDRDSEETNVNDVIEPIELTQNDMTEALPDTELPQDKGEQQDQSSSDSEQETHQKHSRRQSTFRKTLRLSSEQIKKLNLREGMNEMVFSVTTAYQGTTRCKCNVFRWRYDDKIVISDIDGTITKSDVLGHIFPLVGKDWAQSGVAQLFTKIKNNGYQLLYLSARAIGQARVTREYLRSIRQGEVCLPDGPLLLNPTSLLRAFHREVIEKKPEEFKIQCLADIKALFPHGSNPFYAGYGNRVNDVCAYQAVGIPIVRIFTINYKGELKHELTQTFQSTYSHMSVLVDQMFPPVLCEPTGEFSHAVYWRDPLPEIVLPPLPSAPNNPVKH</sequence>
<keyword evidence="9" id="KW-1185">Reference proteome</keyword>
<dbReference type="Pfam" id="PF16876">
    <property type="entry name" value="Lipin_mid"/>
    <property type="match status" value="1"/>
</dbReference>
<proteinExistence type="inferred from homology"/>
<dbReference type="InterPro" id="IPR013209">
    <property type="entry name" value="LNS2"/>
</dbReference>
<keyword evidence="5" id="KW-0378">Hydrolase</keyword>
<feature type="region of interest" description="Disordered" evidence="6">
    <location>
        <begin position="553"/>
        <end position="601"/>
    </location>
</feature>
<dbReference type="InterPro" id="IPR031315">
    <property type="entry name" value="LNS2/PITP"/>
</dbReference>
<evidence type="ECO:0000313" key="8">
    <source>
        <dbReference type="EMBL" id="CAH2050232.1"/>
    </source>
</evidence>
<dbReference type="InterPro" id="IPR026058">
    <property type="entry name" value="LIPIN"/>
</dbReference>
<feature type="compositionally biased region" description="Basic residues" evidence="6">
    <location>
        <begin position="336"/>
        <end position="354"/>
    </location>
</feature>
<feature type="compositionally biased region" description="Low complexity" evidence="6">
    <location>
        <begin position="355"/>
        <end position="364"/>
    </location>
</feature>
<feature type="region of interest" description="Disordered" evidence="6">
    <location>
        <begin position="428"/>
        <end position="508"/>
    </location>
</feature>
<dbReference type="EMBL" id="OW152814">
    <property type="protein sequence ID" value="CAH2050232.1"/>
    <property type="molecule type" value="Genomic_DNA"/>
</dbReference>
<feature type="compositionally biased region" description="Basic and acidic residues" evidence="6">
    <location>
        <begin position="253"/>
        <end position="267"/>
    </location>
</feature>
<evidence type="ECO:0000259" key="7">
    <source>
        <dbReference type="SMART" id="SM00775"/>
    </source>
</evidence>
<evidence type="ECO:0000256" key="2">
    <source>
        <dbReference type="ARBA" id="ARBA00001946"/>
    </source>
</evidence>
<dbReference type="Proteomes" id="UP000837857">
    <property type="component" value="Chromosome 2"/>
</dbReference>
<feature type="region of interest" description="Disordered" evidence="6">
    <location>
        <begin position="745"/>
        <end position="828"/>
    </location>
</feature>
<gene>
    <name evidence="8" type="ORF">IPOD504_LOCUS7321</name>
</gene>
<dbReference type="SUPFAM" id="SSF56784">
    <property type="entry name" value="HAD-like"/>
    <property type="match status" value="1"/>
</dbReference>
<feature type="domain" description="LNS2/PITP" evidence="7">
    <location>
        <begin position="875"/>
        <end position="1031"/>
    </location>
</feature>
<feature type="compositionally biased region" description="Polar residues" evidence="6">
    <location>
        <begin position="579"/>
        <end position="588"/>
    </location>
</feature>
<evidence type="ECO:0000256" key="5">
    <source>
        <dbReference type="ARBA" id="ARBA00022801"/>
    </source>
</evidence>
<dbReference type="InterPro" id="IPR036412">
    <property type="entry name" value="HAD-like_sf"/>
</dbReference>
<dbReference type="Pfam" id="PF08235">
    <property type="entry name" value="LNS2"/>
    <property type="match status" value="1"/>
</dbReference>
<dbReference type="InterPro" id="IPR031703">
    <property type="entry name" value="Lipin_mid"/>
</dbReference>
<organism evidence="8 9">
    <name type="scientific">Iphiclides podalirius</name>
    <name type="common">scarce swallowtail</name>
    <dbReference type="NCBI Taxonomy" id="110791"/>
    <lineage>
        <taxon>Eukaryota</taxon>
        <taxon>Metazoa</taxon>
        <taxon>Ecdysozoa</taxon>
        <taxon>Arthropoda</taxon>
        <taxon>Hexapoda</taxon>
        <taxon>Insecta</taxon>
        <taxon>Pterygota</taxon>
        <taxon>Neoptera</taxon>
        <taxon>Endopterygota</taxon>
        <taxon>Lepidoptera</taxon>
        <taxon>Glossata</taxon>
        <taxon>Ditrysia</taxon>
        <taxon>Papilionoidea</taxon>
        <taxon>Papilionidae</taxon>
        <taxon>Papilioninae</taxon>
        <taxon>Iphiclides</taxon>
    </lineage>
</organism>
<accession>A0ABN8IFK5</accession>
<evidence type="ECO:0000256" key="4">
    <source>
        <dbReference type="ARBA" id="ARBA00012638"/>
    </source>
</evidence>
<dbReference type="PANTHER" id="PTHR12181:SF12">
    <property type="entry name" value="PHOSPHATIDATE PHOSPHATASE"/>
    <property type="match status" value="1"/>
</dbReference>
<reference evidence="8" key="1">
    <citation type="submission" date="2022-03" db="EMBL/GenBank/DDBJ databases">
        <authorList>
            <person name="Martin H S."/>
        </authorList>
    </citation>
    <scope>NUCLEOTIDE SEQUENCE</scope>
</reference>